<dbReference type="Gene3D" id="3.30.160.40">
    <property type="entry name" value="Porphobilinogen deaminase, C-terminal domain"/>
    <property type="match status" value="1"/>
</dbReference>
<comment type="pathway">
    <text evidence="7">Porphyrin-containing compound metabolism.</text>
</comment>
<dbReference type="SUPFAM" id="SSF54782">
    <property type="entry name" value="Porphobilinogen deaminase (hydroxymethylbilane synthase), C-terminal domain"/>
    <property type="match status" value="1"/>
</dbReference>
<gene>
    <name evidence="11" type="ORF">FIBSPDRAFT_935295</name>
</gene>
<dbReference type="GO" id="GO:0006783">
    <property type="term" value="P:heme biosynthetic process"/>
    <property type="evidence" value="ECO:0007669"/>
    <property type="project" value="UniProtKB-KW"/>
</dbReference>
<comment type="cofactor">
    <cofactor evidence="1">
        <name>dipyrromethane</name>
        <dbReference type="ChEBI" id="CHEBI:60342"/>
    </cofactor>
</comment>
<comment type="similarity">
    <text evidence="2">Belongs to the HMBS family.</text>
</comment>
<evidence type="ECO:0000256" key="8">
    <source>
        <dbReference type="ARBA" id="ARBA00030685"/>
    </source>
</evidence>
<reference evidence="11 12" key="1">
    <citation type="journal article" date="2016" name="Mol. Biol. Evol.">
        <title>Comparative Genomics of Early-Diverging Mushroom-Forming Fungi Provides Insights into the Origins of Lignocellulose Decay Capabilities.</title>
        <authorList>
            <person name="Nagy L.G."/>
            <person name="Riley R."/>
            <person name="Tritt A."/>
            <person name="Adam C."/>
            <person name="Daum C."/>
            <person name="Floudas D."/>
            <person name="Sun H."/>
            <person name="Yadav J.S."/>
            <person name="Pangilinan J."/>
            <person name="Larsson K.H."/>
            <person name="Matsuura K."/>
            <person name="Barry K."/>
            <person name="Labutti K."/>
            <person name="Kuo R."/>
            <person name="Ohm R.A."/>
            <person name="Bhattacharya S.S."/>
            <person name="Shirouzu T."/>
            <person name="Yoshinaga Y."/>
            <person name="Martin F.M."/>
            <person name="Grigoriev I.V."/>
            <person name="Hibbett D.S."/>
        </authorList>
    </citation>
    <scope>NUCLEOTIDE SEQUENCE [LARGE SCALE GENOMIC DNA]</scope>
    <source>
        <strain evidence="11 12">CBS 109695</strain>
    </source>
</reference>
<dbReference type="FunFam" id="3.40.190.10:FF:000005">
    <property type="entry name" value="Porphobilinogen deaminase"/>
    <property type="match status" value="1"/>
</dbReference>
<evidence type="ECO:0000256" key="1">
    <source>
        <dbReference type="ARBA" id="ARBA00001916"/>
    </source>
</evidence>
<dbReference type="AlphaFoldDB" id="A0A166DY14"/>
<feature type="domain" description="Porphobilinogen deaminase C-terminal" evidence="10">
    <location>
        <begin position="235"/>
        <end position="310"/>
    </location>
</feature>
<keyword evidence="5" id="KW-0350">Heme biosynthesis</keyword>
<dbReference type="STRING" id="436010.A0A166DY14"/>
<accession>A0A166DY14</accession>
<dbReference type="GO" id="GO:0005737">
    <property type="term" value="C:cytoplasm"/>
    <property type="evidence" value="ECO:0007669"/>
    <property type="project" value="TreeGrafter"/>
</dbReference>
<dbReference type="Proteomes" id="UP000076532">
    <property type="component" value="Unassembled WGS sequence"/>
</dbReference>
<dbReference type="Gene3D" id="3.40.190.10">
    <property type="entry name" value="Periplasmic binding protein-like II"/>
    <property type="match status" value="2"/>
</dbReference>
<dbReference type="PANTHER" id="PTHR11557">
    <property type="entry name" value="PORPHOBILINOGEN DEAMINASE"/>
    <property type="match status" value="1"/>
</dbReference>
<dbReference type="EMBL" id="KV417607">
    <property type="protein sequence ID" value="KZP15188.1"/>
    <property type="molecule type" value="Genomic_DNA"/>
</dbReference>
<proteinExistence type="inferred from homology"/>
<dbReference type="PANTHER" id="PTHR11557:SF0">
    <property type="entry name" value="PORPHOBILINOGEN DEAMINASE"/>
    <property type="match status" value="1"/>
</dbReference>
<sequence>MTSPQKTTFTIASRASKLAQIQTNFVRDALQAAHPHLTFATSFLSVEGDRNKVQALYLLAGKALWTKDLEVALKDGSVDMLVHSLKDCPTVLPAGLEIGAVPQRESPLDCLVVKQGKAWKSLDELPDGSVVGTSSVRRVAQLRRQFPKLAFLDCRGNIDTRLAKLDDPASPYAGIILAKAGLERMDLGHRVTADLGVPTLYHAVSQGALGVEIRADDAQTAALCGALVHWPTQWACFAERACLRVLEGGCSVPVGIDSTLEVHGEGEGLLKLTGCVTGLDGSEHVQHSLEGSVSSQAEAEALGVSLAKVLVDTGAKAILEDITKDRAKRVAEEDSRTTTKTDAEVAAIESAMAAPA</sequence>
<dbReference type="PRINTS" id="PR00151">
    <property type="entry name" value="PORPHBDMNASE"/>
</dbReference>
<evidence type="ECO:0000256" key="2">
    <source>
        <dbReference type="ARBA" id="ARBA00005638"/>
    </source>
</evidence>
<dbReference type="InterPro" id="IPR022417">
    <property type="entry name" value="Porphobilin_deaminase_N"/>
</dbReference>
<evidence type="ECO:0000313" key="12">
    <source>
        <dbReference type="Proteomes" id="UP000076532"/>
    </source>
</evidence>
<dbReference type="Pfam" id="PF03900">
    <property type="entry name" value="Porphobil_deamC"/>
    <property type="match status" value="1"/>
</dbReference>
<dbReference type="InterPro" id="IPR036803">
    <property type="entry name" value="Porphobilinogen_deaminase_C_sf"/>
</dbReference>
<evidence type="ECO:0000256" key="4">
    <source>
        <dbReference type="ARBA" id="ARBA00022679"/>
    </source>
</evidence>
<evidence type="ECO:0000256" key="6">
    <source>
        <dbReference type="ARBA" id="ARBA00023244"/>
    </source>
</evidence>
<evidence type="ECO:0000259" key="9">
    <source>
        <dbReference type="Pfam" id="PF01379"/>
    </source>
</evidence>
<organism evidence="11 12">
    <name type="scientific">Athelia psychrophila</name>
    <dbReference type="NCBI Taxonomy" id="1759441"/>
    <lineage>
        <taxon>Eukaryota</taxon>
        <taxon>Fungi</taxon>
        <taxon>Dikarya</taxon>
        <taxon>Basidiomycota</taxon>
        <taxon>Agaricomycotina</taxon>
        <taxon>Agaricomycetes</taxon>
        <taxon>Agaricomycetidae</taxon>
        <taxon>Atheliales</taxon>
        <taxon>Atheliaceae</taxon>
        <taxon>Athelia</taxon>
    </lineage>
</organism>
<dbReference type="PIRSF" id="PIRSF001438">
    <property type="entry name" value="4pyrrol_synth_OHMeBilane_synth"/>
    <property type="match status" value="1"/>
</dbReference>
<evidence type="ECO:0000256" key="3">
    <source>
        <dbReference type="ARBA" id="ARBA00012655"/>
    </source>
</evidence>
<dbReference type="InterPro" id="IPR000860">
    <property type="entry name" value="HemC"/>
</dbReference>
<dbReference type="CDD" id="cd13645">
    <property type="entry name" value="PBP2_HuPBGD_like"/>
    <property type="match status" value="1"/>
</dbReference>
<dbReference type="Pfam" id="PF01379">
    <property type="entry name" value="Porphobil_deam"/>
    <property type="match status" value="1"/>
</dbReference>
<keyword evidence="6" id="KW-0627">Porphyrin biosynthesis</keyword>
<name>A0A166DY14_9AGAM</name>
<keyword evidence="12" id="KW-1185">Reference proteome</keyword>
<protein>
    <recommendedName>
        <fullName evidence="3">hydroxymethylbilane synthase</fullName>
        <ecNumber evidence="3">2.5.1.61</ecNumber>
    </recommendedName>
    <alternativeName>
        <fullName evidence="8">Pre-uroporphyrinogen synthase</fullName>
    </alternativeName>
</protein>
<dbReference type="SUPFAM" id="SSF53850">
    <property type="entry name" value="Periplasmic binding protein-like II"/>
    <property type="match status" value="1"/>
</dbReference>
<dbReference type="EC" id="2.5.1.61" evidence="3"/>
<dbReference type="GO" id="GO:0004418">
    <property type="term" value="F:hydroxymethylbilane synthase activity"/>
    <property type="evidence" value="ECO:0007669"/>
    <property type="project" value="UniProtKB-EC"/>
</dbReference>
<evidence type="ECO:0000259" key="10">
    <source>
        <dbReference type="Pfam" id="PF03900"/>
    </source>
</evidence>
<feature type="domain" description="Porphobilinogen deaminase N-terminal" evidence="9">
    <location>
        <begin position="10"/>
        <end position="221"/>
    </location>
</feature>
<dbReference type="NCBIfam" id="TIGR00212">
    <property type="entry name" value="hemC"/>
    <property type="match status" value="1"/>
</dbReference>
<evidence type="ECO:0000256" key="5">
    <source>
        <dbReference type="ARBA" id="ARBA00023133"/>
    </source>
</evidence>
<dbReference type="InterPro" id="IPR022418">
    <property type="entry name" value="Porphobilinogen_deaminase_C"/>
</dbReference>
<evidence type="ECO:0000313" key="11">
    <source>
        <dbReference type="EMBL" id="KZP15188.1"/>
    </source>
</evidence>
<keyword evidence="4" id="KW-0808">Transferase</keyword>
<evidence type="ECO:0000256" key="7">
    <source>
        <dbReference type="ARBA" id="ARBA00023444"/>
    </source>
</evidence>
<dbReference type="OrthoDB" id="564646at2759"/>